<evidence type="ECO:0000256" key="1">
    <source>
        <dbReference type="ARBA" id="ARBA00004141"/>
    </source>
</evidence>
<evidence type="ECO:0000256" key="5">
    <source>
        <dbReference type="SAM" id="MobiDB-lite"/>
    </source>
</evidence>
<organism evidence="8 9">
    <name type="scientific">Hypholoma sublateritium (strain FD-334 SS-4)</name>
    <dbReference type="NCBI Taxonomy" id="945553"/>
    <lineage>
        <taxon>Eukaryota</taxon>
        <taxon>Fungi</taxon>
        <taxon>Dikarya</taxon>
        <taxon>Basidiomycota</taxon>
        <taxon>Agaricomycotina</taxon>
        <taxon>Agaricomycetes</taxon>
        <taxon>Agaricomycetidae</taxon>
        <taxon>Agaricales</taxon>
        <taxon>Agaricineae</taxon>
        <taxon>Strophariaceae</taxon>
        <taxon>Hypholoma</taxon>
    </lineage>
</organism>
<evidence type="ECO:0000256" key="2">
    <source>
        <dbReference type="ARBA" id="ARBA00022692"/>
    </source>
</evidence>
<keyword evidence="2 6" id="KW-0812">Transmembrane</keyword>
<sequence length="654" mass="72942">MLALSHSKPKPLVNRSTRTRFSPLAISNTLRLIWVFIVIAGELGSVYWTLAKCRWPLIDNIHWKAKLTHVLLIGDTQVQTLPPLTDFSFLLSFRRALSDLSLRKHWHIASHLNPDAVIFLGDMLANGKGARNLAEYEKQVGKFKRIFDTNAAMEVHYVPGNEDVGLGSIASSASDIRSYYAMNFGPLNAEFVIANHTFVGLDAPGLVDEDYQRHAKHATFEEWKVIPHGPVSFVEEVSGYGLSNVILLSHIPLSRSEMARCGPYRERGNIRRSAGPGYQSMLGKDTTLFLLNNLDPLVVFSGDNHDYCDYTHVVPGSSSENQAPKSVREVTVKSFASSPHIKRPGFQLLSLIDPIKASGSDTNSFADSLCLLPDQHNIHMTMYLPSLLVTFIILITLQYHTLRRKPLRKIDTRTVFTPSPRSSGRNTPIFNADSSQLSATWSPYSPTIFGSPRATLPSDIRTLPSPSASTMHLVASMPGSPTPTSPTSFLGPSLSSREHSGDDDDMMYPTQYVSRRDSYVFRHKDDDEWSHVRDEEECDVHHDGDEASQDLSLSPTQQSQFLPALSAAKHSAVSKHRPWSWSYTFVFKGRMRRISLSLPSWGALNNLLDFLGLGPDATITIQKRRRGVVALPMAGFSILWPAMIVWVIINGMMF</sequence>
<dbReference type="OMA" id="WPRHEAT"/>
<dbReference type="InterPro" id="IPR033308">
    <property type="entry name" value="PGAP5/Cdc1/Ted1"/>
</dbReference>
<feature type="transmembrane region" description="Helical" evidence="6">
    <location>
        <begin position="380"/>
        <end position="399"/>
    </location>
</feature>
<evidence type="ECO:0000256" key="4">
    <source>
        <dbReference type="ARBA" id="ARBA00023136"/>
    </source>
</evidence>
<feature type="domain" description="Calcineurin-like phosphoesterase" evidence="7">
    <location>
        <begin position="69"/>
        <end position="307"/>
    </location>
</feature>
<evidence type="ECO:0000313" key="8">
    <source>
        <dbReference type="EMBL" id="KJA29013.1"/>
    </source>
</evidence>
<keyword evidence="3 6" id="KW-1133">Transmembrane helix</keyword>
<comment type="subcellular location">
    <subcellularLocation>
        <location evidence="1">Membrane</location>
        <topology evidence="1">Multi-pass membrane protein</topology>
    </subcellularLocation>
</comment>
<feature type="transmembrane region" description="Helical" evidence="6">
    <location>
        <begin position="628"/>
        <end position="649"/>
    </location>
</feature>
<dbReference type="Pfam" id="PF00149">
    <property type="entry name" value="Metallophos"/>
    <property type="match status" value="1"/>
</dbReference>
<evidence type="ECO:0000256" key="6">
    <source>
        <dbReference type="SAM" id="Phobius"/>
    </source>
</evidence>
<keyword evidence="9" id="KW-1185">Reference proteome</keyword>
<dbReference type="GO" id="GO:0016787">
    <property type="term" value="F:hydrolase activity"/>
    <property type="evidence" value="ECO:0007669"/>
    <property type="project" value="InterPro"/>
</dbReference>
<dbReference type="InterPro" id="IPR004843">
    <property type="entry name" value="Calcineurin-like_PHP"/>
</dbReference>
<reference evidence="9" key="1">
    <citation type="submission" date="2014-04" db="EMBL/GenBank/DDBJ databases">
        <title>Evolutionary Origins and Diversification of the Mycorrhizal Mutualists.</title>
        <authorList>
            <consortium name="DOE Joint Genome Institute"/>
            <consortium name="Mycorrhizal Genomics Consortium"/>
            <person name="Kohler A."/>
            <person name="Kuo A."/>
            <person name="Nagy L.G."/>
            <person name="Floudas D."/>
            <person name="Copeland A."/>
            <person name="Barry K.W."/>
            <person name="Cichocki N."/>
            <person name="Veneault-Fourrey C."/>
            <person name="LaButti K."/>
            <person name="Lindquist E.A."/>
            <person name="Lipzen A."/>
            <person name="Lundell T."/>
            <person name="Morin E."/>
            <person name="Murat C."/>
            <person name="Riley R."/>
            <person name="Ohm R."/>
            <person name="Sun H."/>
            <person name="Tunlid A."/>
            <person name="Henrissat B."/>
            <person name="Grigoriev I.V."/>
            <person name="Hibbett D.S."/>
            <person name="Martin F."/>
        </authorList>
    </citation>
    <scope>NUCLEOTIDE SEQUENCE [LARGE SCALE GENOMIC DNA]</scope>
    <source>
        <strain evidence="9">FD-334 SS-4</strain>
    </source>
</reference>
<proteinExistence type="predicted"/>
<dbReference type="GO" id="GO:0005783">
    <property type="term" value="C:endoplasmic reticulum"/>
    <property type="evidence" value="ECO:0007669"/>
    <property type="project" value="TreeGrafter"/>
</dbReference>
<dbReference type="STRING" id="945553.A0A0D2MY43"/>
<dbReference type="Gene3D" id="3.60.21.10">
    <property type="match status" value="1"/>
</dbReference>
<name>A0A0D2MY43_HYPSF</name>
<dbReference type="EMBL" id="KN817520">
    <property type="protein sequence ID" value="KJA29013.1"/>
    <property type="molecule type" value="Genomic_DNA"/>
</dbReference>
<feature type="region of interest" description="Disordered" evidence="5">
    <location>
        <begin position="470"/>
        <end position="509"/>
    </location>
</feature>
<dbReference type="PANTHER" id="PTHR13315">
    <property type="entry name" value="METALLO PHOSPHOESTERASE RELATED"/>
    <property type="match status" value="1"/>
</dbReference>
<dbReference type="Proteomes" id="UP000054270">
    <property type="component" value="Unassembled WGS sequence"/>
</dbReference>
<dbReference type="GO" id="GO:0006506">
    <property type="term" value="P:GPI anchor biosynthetic process"/>
    <property type="evidence" value="ECO:0007669"/>
    <property type="project" value="InterPro"/>
</dbReference>
<feature type="compositionally biased region" description="Low complexity" evidence="5">
    <location>
        <begin position="485"/>
        <end position="495"/>
    </location>
</feature>
<gene>
    <name evidence="8" type="ORF">HYPSUDRAFT_74130</name>
</gene>
<dbReference type="GO" id="GO:0016020">
    <property type="term" value="C:membrane"/>
    <property type="evidence" value="ECO:0007669"/>
    <property type="project" value="UniProtKB-SubCell"/>
</dbReference>
<dbReference type="OrthoDB" id="5977743at2759"/>
<evidence type="ECO:0000313" key="9">
    <source>
        <dbReference type="Proteomes" id="UP000054270"/>
    </source>
</evidence>
<evidence type="ECO:0000259" key="7">
    <source>
        <dbReference type="Pfam" id="PF00149"/>
    </source>
</evidence>
<evidence type="ECO:0000256" key="3">
    <source>
        <dbReference type="ARBA" id="ARBA00022989"/>
    </source>
</evidence>
<accession>A0A0D2MY43</accession>
<dbReference type="AlphaFoldDB" id="A0A0D2MY43"/>
<dbReference type="SUPFAM" id="SSF56300">
    <property type="entry name" value="Metallo-dependent phosphatases"/>
    <property type="match status" value="1"/>
</dbReference>
<dbReference type="InterPro" id="IPR029052">
    <property type="entry name" value="Metallo-depent_PP-like"/>
</dbReference>
<keyword evidence="4 6" id="KW-0472">Membrane</keyword>
<protein>
    <recommendedName>
        <fullName evidence="7">Calcineurin-like phosphoesterase domain-containing protein</fullName>
    </recommendedName>
</protein>
<dbReference type="PANTHER" id="PTHR13315:SF4">
    <property type="entry name" value="METALLOPHOSPHOESTERASE, ISOFORM E"/>
    <property type="match status" value="1"/>
</dbReference>